<protein>
    <submittedName>
        <fullName evidence="1">Uncharacterized protein</fullName>
    </submittedName>
</protein>
<accession>A0A0F9GWV9</accession>
<feature type="non-terminal residue" evidence="1">
    <location>
        <position position="407"/>
    </location>
</feature>
<proteinExistence type="predicted"/>
<reference evidence="1" key="1">
    <citation type="journal article" date="2015" name="Nature">
        <title>Complex archaea that bridge the gap between prokaryotes and eukaryotes.</title>
        <authorList>
            <person name="Spang A."/>
            <person name="Saw J.H."/>
            <person name="Jorgensen S.L."/>
            <person name="Zaremba-Niedzwiedzka K."/>
            <person name="Martijn J."/>
            <person name="Lind A.E."/>
            <person name="van Eijk R."/>
            <person name="Schleper C."/>
            <person name="Guy L."/>
            <person name="Ettema T.J."/>
        </authorList>
    </citation>
    <scope>NUCLEOTIDE SEQUENCE</scope>
</reference>
<dbReference type="EMBL" id="LAZR01018748">
    <property type="protein sequence ID" value="KKL95156.1"/>
    <property type="molecule type" value="Genomic_DNA"/>
</dbReference>
<comment type="caution">
    <text evidence="1">The sequence shown here is derived from an EMBL/GenBank/DDBJ whole genome shotgun (WGS) entry which is preliminary data.</text>
</comment>
<evidence type="ECO:0000313" key="1">
    <source>
        <dbReference type="EMBL" id="KKL95156.1"/>
    </source>
</evidence>
<dbReference type="SUPFAM" id="SSF89372">
    <property type="entry name" value="Fucose-specific lectin"/>
    <property type="match status" value="1"/>
</dbReference>
<dbReference type="AlphaFoldDB" id="A0A0F9GWV9"/>
<name>A0A0F9GWV9_9ZZZZ</name>
<sequence length="407" mass="44168">MAAVNITSGNNDDNVITNGRRVAVRNSSGIPYVIVENQSDDSIDVWKGNSATPTSFTEQDNTNNPSGTVYGSCSAAIDFGGIIHIAYMQYNGKTSAFRYVTFNTSTDTFSGDVAVDTDIGSDPTSISNLYTAIAIDTANIPHVVYTRSEADMGTDFLTATYRNRIGGSWSSLILVSTTATNADAVEYDITINSNNLPMFSYLYKRPSMNITAVRGNANNPGFFIQAIISADNISEIGPSMAVDSNGDEYVVFQGTSGIQIRKHIKNNPWPIGNWETIQTVSSSTAGTLSLVIDGTDLYVFAEDANNDIVYYKSTNYTSWDSAVNLETGTYNTVIAKWARWIDIDSSGTNRGGGGSRIELDYVFTDETATPDILWNKLSIGATEVDKTFTVDAFLQATETIKHSLLMQ</sequence>
<gene>
    <name evidence="1" type="ORF">LCGC14_1857480</name>
</gene>
<organism evidence="1">
    <name type="scientific">marine sediment metagenome</name>
    <dbReference type="NCBI Taxonomy" id="412755"/>
    <lineage>
        <taxon>unclassified sequences</taxon>
        <taxon>metagenomes</taxon>
        <taxon>ecological metagenomes</taxon>
    </lineage>
</organism>